<keyword evidence="3" id="KW-0460">Magnesium</keyword>
<proteinExistence type="inferred from homology"/>
<dbReference type="Proteomes" id="UP000591948">
    <property type="component" value="Unassembled WGS sequence"/>
</dbReference>
<dbReference type="EMBL" id="BLRY01000353">
    <property type="protein sequence ID" value="GFP28694.1"/>
    <property type="molecule type" value="Genomic_DNA"/>
</dbReference>
<dbReference type="GO" id="GO:0005975">
    <property type="term" value="P:carbohydrate metabolic process"/>
    <property type="evidence" value="ECO:0007669"/>
    <property type="project" value="InterPro"/>
</dbReference>
<evidence type="ECO:0000256" key="3">
    <source>
        <dbReference type="ARBA" id="ARBA00022842"/>
    </source>
</evidence>
<dbReference type="PANTHER" id="PTHR45745:SF1">
    <property type="entry name" value="PHOSPHOGLUCOMUTASE 2B-RELATED"/>
    <property type="match status" value="1"/>
</dbReference>
<feature type="domain" description="Alpha-D-phosphohexomutase alpha/beta/alpha" evidence="5">
    <location>
        <begin position="4"/>
        <end position="134"/>
    </location>
</feature>
<comment type="caution">
    <text evidence="6">The sequence shown here is derived from an EMBL/GenBank/DDBJ whole genome shotgun (WGS) entry which is preliminary data.</text>
</comment>
<accession>A0A6V8PAL5</accession>
<evidence type="ECO:0000259" key="5">
    <source>
        <dbReference type="Pfam" id="PF02878"/>
    </source>
</evidence>
<keyword evidence="2" id="KW-0479">Metal-binding</keyword>
<keyword evidence="7" id="KW-1185">Reference proteome</keyword>
<sequence>MKFVFGTDGWRDIIADGFTFENVRVVSQAVCDYHRARNSSPRIALGYDTRFLSDLFAENVALVAAGNGIQVTMSHSFVPTPALAYETYSGGYDGGIMITASHNPPQYNGFKVKASFGGSAPPETVDGISRILEDNL</sequence>
<comment type="similarity">
    <text evidence="1">Belongs to the phosphohexose mutase family.</text>
</comment>
<evidence type="ECO:0000256" key="1">
    <source>
        <dbReference type="ARBA" id="ARBA00010231"/>
    </source>
</evidence>
<dbReference type="GO" id="GO:0000287">
    <property type="term" value="F:magnesium ion binding"/>
    <property type="evidence" value="ECO:0007669"/>
    <property type="project" value="InterPro"/>
</dbReference>
<evidence type="ECO:0000313" key="6">
    <source>
        <dbReference type="EMBL" id="GFP28694.1"/>
    </source>
</evidence>
<dbReference type="InterPro" id="IPR016066">
    <property type="entry name" value="A-D-PHexomutase_CS"/>
</dbReference>
<gene>
    <name evidence="6" type="ORF">HKBW3S33_02108</name>
</gene>
<dbReference type="InterPro" id="IPR005844">
    <property type="entry name" value="A-D-PHexomutase_a/b/a-I"/>
</dbReference>
<dbReference type="InterPro" id="IPR016055">
    <property type="entry name" value="A-D-PHexomutase_a/b/a-I/II/III"/>
</dbReference>
<dbReference type="GO" id="GO:0008973">
    <property type="term" value="F:phosphopentomutase activity"/>
    <property type="evidence" value="ECO:0007669"/>
    <property type="project" value="TreeGrafter"/>
</dbReference>
<dbReference type="Gene3D" id="3.40.120.10">
    <property type="entry name" value="Alpha-D-Glucose-1,6-Bisphosphate, subunit A, domain 3"/>
    <property type="match status" value="1"/>
</dbReference>
<dbReference type="PANTHER" id="PTHR45745">
    <property type="entry name" value="PHOSPHOMANNOMUTASE 45A"/>
    <property type="match status" value="1"/>
</dbReference>
<organism evidence="6 7">
    <name type="scientific">Candidatus Hakubella thermalkaliphila</name>
    <dbReference type="NCBI Taxonomy" id="2754717"/>
    <lineage>
        <taxon>Bacteria</taxon>
        <taxon>Bacillati</taxon>
        <taxon>Actinomycetota</taxon>
        <taxon>Actinomycetota incertae sedis</taxon>
        <taxon>Candidatus Hakubellales</taxon>
        <taxon>Candidatus Hakubellaceae</taxon>
        <taxon>Candidatus Hakubella</taxon>
    </lineage>
</organism>
<evidence type="ECO:0000256" key="2">
    <source>
        <dbReference type="ARBA" id="ARBA00022723"/>
    </source>
</evidence>
<evidence type="ECO:0000313" key="7">
    <source>
        <dbReference type="Proteomes" id="UP000591948"/>
    </source>
</evidence>
<dbReference type="AlphaFoldDB" id="A0A6V8PAL5"/>
<reference evidence="6 7" key="1">
    <citation type="journal article" date="2020" name="Front. Microbiol.">
        <title>Single-cell genomics of novel Actinobacteria with the Wood-Ljungdahl pathway discovered in a serpentinizing system.</title>
        <authorList>
            <person name="Merino N."/>
            <person name="Kawai M."/>
            <person name="Boyd E.S."/>
            <person name="Colman D.R."/>
            <person name="McGlynn S.E."/>
            <person name="Nealson K.H."/>
            <person name="Kurokawa K."/>
            <person name="Hongoh Y."/>
        </authorList>
    </citation>
    <scope>NUCLEOTIDE SEQUENCE [LARGE SCALE GENOMIC DNA]</scope>
    <source>
        <strain evidence="6 7">S33</strain>
    </source>
</reference>
<keyword evidence="4" id="KW-0413">Isomerase</keyword>
<protein>
    <submittedName>
        <fullName evidence="6">Phosphoglucomutase</fullName>
    </submittedName>
</protein>
<dbReference type="PROSITE" id="PS00710">
    <property type="entry name" value="PGM_PMM"/>
    <property type="match status" value="1"/>
</dbReference>
<dbReference type="Pfam" id="PF02878">
    <property type="entry name" value="PGM_PMM_I"/>
    <property type="match status" value="1"/>
</dbReference>
<dbReference type="GO" id="GO:0006166">
    <property type="term" value="P:purine ribonucleoside salvage"/>
    <property type="evidence" value="ECO:0007669"/>
    <property type="project" value="TreeGrafter"/>
</dbReference>
<name>A0A6V8PAL5_9ACTN</name>
<feature type="non-terminal residue" evidence="6">
    <location>
        <position position="136"/>
    </location>
</feature>
<dbReference type="SUPFAM" id="SSF53738">
    <property type="entry name" value="Phosphoglucomutase, first 3 domains"/>
    <property type="match status" value="1"/>
</dbReference>
<evidence type="ECO:0000256" key="4">
    <source>
        <dbReference type="ARBA" id="ARBA00023235"/>
    </source>
</evidence>